<evidence type="ECO:0000313" key="7">
    <source>
        <dbReference type="EMBL" id="CUG93687.1"/>
    </source>
</evidence>
<evidence type="ECO:0000256" key="5">
    <source>
        <dbReference type="SAM" id="MobiDB-lite"/>
    </source>
</evidence>
<dbReference type="InterPro" id="IPR001680">
    <property type="entry name" value="WD40_rpt"/>
</dbReference>
<dbReference type="AlphaFoldDB" id="A0A0S4JQ93"/>
<dbReference type="EMBL" id="CYKH01002182">
    <property type="protein sequence ID" value="CUG93687.1"/>
    <property type="molecule type" value="Genomic_DNA"/>
</dbReference>
<organism evidence="7 8">
    <name type="scientific">Bodo saltans</name>
    <name type="common">Flagellated protozoan</name>
    <dbReference type="NCBI Taxonomy" id="75058"/>
    <lineage>
        <taxon>Eukaryota</taxon>
        <taxon>Discoba</taxon>
        <taxon>Euglenozoa</taxon>
        <taxon>Kinetoplastea</taxon>
        <taxon>Metakinetoplastina</taxon>
        <taxon>Eubodonida</taxon>
        <taxon>Bodonidae</taxon>
        <taxon>Bodo</taxon>
    </lineage>
</organism>
<protein>
    <submittedName>
        <fullName evidence="7">WD40 repeat-containing protein, putative</fullName>
    </submittedName>
</protein>
<evidence type="ECO:0000256" key="2">
    <source>
        <dbReference type="ARBA" id="ARBA00022840"/>
    </source>
</evidence>
<dbReference type="InterPro" id="IPR036322">
    <property type="entry name" value="WD40_repeat_dom_sf"/>
</dbReference>
<dbReference type="PROSITE" id="PS50011">
    <property type="entry name" value="PROTEIN_KINASE_DOM"/>
    <property type="match status" value="1"/>
</dbReference>
<keyword evidence="8" id="KW-1185">Reference proteome</keyword>
<dbReference type="PROSITE" id="PS50294">
    <property type="entry name" value="WD_REPEATS_REGION"/>
    <property type="match status" value="5"/>
</dbReference>
<feature type="non-terminal residue" evidence="7">
    <location>
        <position position="554"/>
    </location>
</feature>
<dbReference type="SUPFAM" id="SSF56112">
    <property type="entry name" value="Protein kinase-like (PK-like)"/>
    <property type="match status" value="1"/>
</dbReference>
<reference evidence="8" key="1">
    <citation type="submission" date="2015-09" db="EMBL/GenBank/DDBJ databases">
        <authorList>
            <consortium name="Pathogen Informatics"/>
        </authorList>
    </citation>
    <scope>NUCLEOTIDE SEQUENCE [LARGE SCALE GENOMIC DNA]</scope>
    <source>
        <strain evidence="8">Lake Konstanz</strain>
    </source>
</reference>
<feature type="repeat" description="WD" evidence="3">
    <location>
        <begin position="288"/>
        <end position="329"/>
    </location>
</feature>
<feature type="repeat" description="WD" evidence="3">
    <location>
        <begin position="119"/>
        <end position="160"/>
    </location>
</feature>
<evidence type="ECO:0000256" key="1">
    <source>
        <dbReference type="ARBA" id="ARBA00022741"/>
    </source>
</evidence>
<feature type="repeat" description="WD" evidence="3">
    <location>
        <begin position="161"/>
        <end position="194"/>
    </location>
</feature>
<dbReference type="InterPro" id="IPR017441">
    <property type="entry name" value="Protein_kinase_ATP_BS"/>
</dbReference>
<dbReference type="CDD" id="cd00180">
    <property type="entry name" value="PKc"/>
    <property type="match status" value="1"/>
</dbReference>
<evidence type="ECO:0000256" key="4">
    <source>
        <dbReference type="PROSITE-ProRule" id="PRU10141"/>
    </source>
</evidence>
<feature type="binding site" evidence="4">
    <location>
        <position position="381"/>
    </location>
    <ligand>
        <name>ATP</name>
        <dbReference type="ChEBI" id="CHEBI:30616"/>
    </ligand>
</feature>
<feature type="repeat" description="WD" evidence="3">
    <location>
        <begin position="253"/>
        <end position="287"/>
    </location>
</feature>
<proteinExistence type="predicted"/>
<feature type="repeat" description="WD" evidence="3">
    <location>
        <begin position="84"/>
        <end position="118"/>
    </location>
</feature>
<dbReference type="CDD" id="cd00200">
    <property type="entry name" value="WD40"/>
    <property type="match status" value="1"/>
</dbReference>
<accession>A0A0S4JQ93</accession>
<dbReference type="InterPro" id="IPR011009">
    <property type="entry name" value="Kinase-like_dom_sf"/>
</dbReference>
<name>A0A0S4JQ93_BODSA</name>
<dbReference type="PROSITE" id="PS00108">
    <property type="entry name" value="PROTEIN_KINASE_ST"/>
    <property type="match status" value="1"/>
</dbReference>
<dbReference type="SUPFAM" id="SSF50978">
    <property type="entry name" value="WD40 repeat-like"/>
    <property type="match status" value="1"/>
</dbReference>
<dbReference type="Gene3D" id="1.10.510.10">
    <property type="entry name" value="Transferase(Phosphotransferase) domain 1"/>
    <property type="match status" value="1"/>
</dbReference>
<dbReference type="GO" id="GO:0005524">
    <property type="term" value="F:ATP binding"/>
    <property type="evidence" value="ECO:0007669"/>
    <property type="project" value="UniProtKB-UniRule"/>
</dbReference>
<dbReference type="Proteomes" id="UP000051952">
    <property type="component" value="Unassembled WGS sequence"/>
</dbReference>
<keyword evidence="1 4" id="KW-0547">Nucleotide-binding</keyword>
<dbReference type="InterPro" id="IPR008271">
    <property type="entry name" value="Ser/Thr_kinase_AS"/>
</dbReference>
<dbReference type="InterPro" id="IPR000719">
    <property type="entry name" value="Prot_kinase_dom"/>
</dbReference>
<dbReference type="GO" id="GO:0004672">
    <property type="term" value="F:protein kinase activity"/>
    <property type="evidence" value="ECO:0007669"/>
    <property type="project" value="InterPro"/>
</dbReference>
<keyword evidence="3" id="KW-0853">WD repeat</keyword>
<dbReference type="PROSITE" id="PS50082">
    <property type="entry name" value="WD_REPEATS_2"/>
    <property type="match status" value="6"/>
</dbReference>
<dbReference type="OrthoDB" id="674604at2759"/>
<dbReference type="PANTHER" id="PTHR19879">
    <property type="entry name" value="TRANSCRIPTION INITIATION FACTOR TFIID"/>
    <property type="match status" value="1"/>
</dbReference>
<evidence type="ECO:0000256" key="3">
    <source>
        <dbReference type="PROSITE-ProRule" id="PRU00221"/>
    </source>
</evidence>
<dbReference type="Gene3D" id="2.130.10.10">
    <property type="entry name" value="YVTN repeat-like/Quinoprotein amine dehydrogenase"/>
    <property type="match status" value="3"/>
</dbReference>
<dbReference type="InterPro" id="IPR015943">
    <property type="entry name" value="WD40/YVTN_repeat-like_dom_sf"/>
</dbReference>
<gene>
    <name evidence="7" type="ORF">BSAL_44165</name>
</gene>
<dbReference type="Pfam" id="PF00400">
    <property type="entry name" value="WD40"/>
    <property type="match status" value="7"/>
</dbReference>
<dbReference type="PROSITE" id="PS00107">
    <property type="entry name" value="PROTEIN_KINASE_ATP"/>
    <property type="match status" value="1"/>
</dbReference>
<evidence type="ECO:0000313" key="8">
    <source>
        <dbReference type="Proteomes" id="UP000051952"/>
    </source>
</evidence>
<evidence type="ECO:0000259" key="6">
    <source>
        <dbReference type="PROSITE" id="PS50011"/>
    </source>
</evidence>
<feature type="domain" description="Protein kinase" evidence="6">
    <location>
        <begin position="345"/>
        <end position="554"/>
    </location>
</feature>
<dbReference type="VEuPathDB" id="TriTrypDB:BSAL_44165"/>
<keyword evidence="2 4" id="KW-0067">ATP-binding</keyword>
<feature type="region of interest" description="Disordered" evidence="5">
    <location>
        <begin position="1"/>
        <end position="22"/>
    </location>
</feature>
<dbReference type="SMART" id="SM00220">
    <property type="entry name" value="S_TKc"/>
    <property type="match status" value="1"/>
</dbReference>
<feature type="repeat" description="WD" evidence="3">
    <location>
        <begin position="31"/>
        <end position="72"/>
    </location>
</feature>
<dbReference type="Pfam" id="PF00069">
    <property type="entry name" value="Pkinase"/>
    <property type="match status" value="1"/>
</dbReference>
<sequence length="554" mass="59064">MRSAQGNTNVTPLATTTTTTAGHTPFPIDATLHSNDSINSVAFSPDGTLLAMGSSDNTTKLWRVADGVCTATLVSHSNSSITCVYCVAFSPDGTLLATTNYDNTTKLWRVADGVCRVTLKGHKRAVLCVAFSPDGMLLATGSAENTLKFWRVADGKCTATLGAHSNTVRSVAFSPDGTLLATGGWDSCTKLWRVADHVLMEILDCPSSYVMSVAFSPDGKLLAAGGGQATRLWRVDYDSCTATLTATLEGYSVTTVAFSPDGKVLATGSSFKTTKLWRVAGGACTATLEGHSESVSSVAFSPDGALLATGSNDKTTNLWRLKGARNNIVPKRSAPVFPHVKLGDLSIGDTIGGGSSGVVLKCKWKGQTCALKQYHPNIVRKIEREVVVAPHLQHPNIVSVVAIVDSSDGGAQTVGLLMEIAAKSLGDLLELSERPPQATILQWLHEAAQGIEFAHQCRVVHSDIKPDNIMTVLDQKLGTVAKVSDFGSATSRDTFDHVLEALPRVPRHLPIAVCGNFWDLVHEDKERLEVDEKDVEKLLKLVAHRAVTPLFASF</sequence>
<dbReference type="SMART" id="SM00320">
    <property type="entry name" value="WD40"/>
    <property type="match status" value="7"/>
</dbReference>
<dbReference type="PANTHER" id="PTHR19879:SF9">
    <property type="entry name" value="TRANSCRIPTION INITIATION FACTOR TFIID SUBUNIT 5"/>
    <property type="match status" value="1"/>
</dbReference>